<sequence>MEACDLGTITLTRKATPNRSTSMSLPEAVAWFAGEGHSDRPRCVSSMLLASATVLSDRLPDRKRQRLKRFVPALVGTAGDGRDRERSLLAMDWLVRVHTPAWLRLVPSLGLAAASLAEHEPVLGVSDAAELIEAPLVAVRRAALAARTRVSWPETGISSADVSVAVSRALSAQAADAAVAATLDISESFLAVCGRMRLAIEQAVLVAVCARPWNSRSVSLDEHVSTLMAPTTEQLDDAVIDLFARLVDVTPPSDHGWLSTHPAESARRDGLV</sequence>
<dbReference type="RefSeq" id="WP_005458599.1">
    <property type="nucleotide sequence ID" value="NZ_CM001440.1"/>
</dbReference>
<dbReference type="eggNOG" id="ENOG5033K9X">
    <property type="taxonomic scope" value="Bacteria"/>
</dbReference>
<organism evidence="1 2">
    <name type="scientific">Saccharomonospora cyanea NA-134</name>
    <dbReference type="NCBI Taxonomy" id="882082"/>
    <lineage>
        <taxon>Bacteria</taxon>
        <taxon>Bacillati</taxon>
        <taxon>Actinomycetota</taxon>
        <taxon>Actinomycetes</taxon>
        <taxon>Pseudonocardiales</taxon>
        <taxon>Pseudonocardiaceae</taxon>
        <taxon>Saccharomonospora</taxon>
    </lineage>
</organism>
<evidence type="ECO:0000313" key="1">
    <source>
        <dbReference type="EMBL" id="EHR62671.1"/>
    </source>
</evidence>
<name>H5XGU4_9PSEU</name>
<dbReference type="STRING" id="882082.SaccyDRAFT_3846"/>
<keyword evidence="2" id="KW-1185">Reference proteome</keyword>
<dbReference type="EMBL" id="CM001440">
    <property type="protein sequence ID" value="EHR62671.1"/>
    <property type="molecule type" value="Genomic_DNA"/>
</dbReference>
<reference evidence="1 2" key="1">
    <citation type="submission" date="2011-11" db="EMBL/GenBank/DDBJ databases">
        <title>The Noncontiguous Finished sequence of Saccharomonospora cyanea NA-134.</title>
        <authorList>
            <consortium name="US DOE Joint Genome Institute"/>
            <person name="Lucas S."/>
            <person name="Han J."/>
            <person name="Lapidus A."/>
            <person name="Cheng J.-F."/>
            <person name="Goodwin L."/>
            <person name="Pitluck S."/>
            <person name="Peters L."/>
            <person name="Ovchinnikova G."/>
            <person name="Lu M."/>
            <person name="Detter J.C."/>
            <person name="Han C."/>
            <person name="Tapia R."/>
            <person name="Land M."/>
            <person name="Hauser L."/>
            <person name="Kyrpides N."/>
            <person name="Ivanova N."/>
            <person name="Pagani I."/>
            <person name="Brambilla E.-M."/>
            <person name="Klenk H.-P."/>
            <person name="Woyke T."/>
        </authorList>
    </citation>
    <scope>NUCLEOTIDE SEQUENCE [LARGE SCALE GENOMIC DNA]</scope>
    <source>
        <strain evidence="1 2">NA-134</strain>
    </source>
</reference>
<proteinExistence type="predicted"/>
<dbReference type="AlphaFoldDB" id="H5XGU4"/>
<gene>
    <name evidence="1" type="ORF">SaccyDRAFT_3846</name>
</gene>
<dbReference type="OrthoDB" id="7264945at2"/>
<dbReference type="HOGENOM" id="CLU_1015213_0_0_11"/>
<accession>H5XGU4</accession>
<evidence type="ECO:0000313" key="2">
    <source>
        <dbReference type="Proteomes" id="UP000002791"/>
    </source>
</evidence>
<protein>
    <submittedName>
        <fullName evidence="1">Uncharacterized protein</fullName>
    </submittedName>
</protein>
<dbReference type="Proteomes" id="UP000002791">
    <property type="component" value="Chromosome"/>
</dbReference>